<evidence type="ECO:0000256" key="1">
    <source>
        <dbReference type="SAM" id="MobiDB-lite"/>
    </source>
</evidence>
<gene>
    <name evidence="2" type="ORF">EI981_25300</name>
</gene>
<dbReference type="EMBL" id="CP034346">
    <property type="protein sequence ID" value="AZS17411.1"/>
    <property type="molecule type" value="Genomic_DNA"/>
</dbReference>
<reference evidence="3" key="1">
    <citation type="submission" date="2018-12" db="EMBL/GenBank/DDBJ databases">
        <title>Complete genome sequence of Paenibacillus sp. MBLB1234.</title>
        <authorList>
            <person name="Nam Y.-D."/>
            <person name="Kang J."/>
            <person name="Chung W.-H."/>
            <person name="Park Y.S."/>
        </authorList>
    </citation>
    <scope>NUCLEOTIDE SEQUENCE [LARGE SCALE GENOMIC DNA]</scope>
    <source>
        <strain evidence="3">MBLB1234</strain>
    </source>
</reference>
<feature type="compositionally biased region" description="Basic and acidic residues" evidence="1">
    <location>
        <begin position="157"/>
        <end position="168"/>
    </location>
</feature>
<evidence type="ECO:0008006" key="4">
    <source>
        <dbReference type="Google" id="ProtNLM"/>
    </source>
</evidence>
<protein>
    <recommendedName>
        <fullName evidence="4">DnaD domain protein</fullName>
    </recommendedName>
</protein>
<sequence>MKGWIRLHRKVRDNPVFNDLQLFRLWTICLTEAAHKSYEQPVGRQVVSLEPGQFVTGRFDLHDLYNRGLKRSDKVAAEFTVWRWLQSLEKQGLVSIKSSNKFSIVTVVNWAFYQGDEQINEQQNEQELSIKLATNEQELSIKLATNEQELSTNKNVKNLENEKNDKKNKSTSRNKKPTYPEDSPYFKMAVYLKGKIDSMTASEGLASLTDKANLQSWADDFRKLVELDKQVDKKLIQEVMDWFTSDNFWKRNVLSGEKFRKHFAKMVLDMRNKSAGSKRTGNVNGGKPKPEIVPRSDTDDKVPTDEEFAEMIELAERMQGKKRGDSRV</sequence>
<evidence type="ECO:0000313" key="2">
    <source>
        <dbReference type="EMBL" id="AZS17411.1"/>
    </source>
</evidence>
<dbReference type="KEGG" id="plut:EI981_25300"/>
<proteinExistence type="predicted"/>
<keyword evidence="3" id="KW-1185">Reference proteome</keyword>
<dbReference type="Proteomes" id="UP000270678">
    <property type="component" value="Chromosome"/>
</dbReference>
<dbReference type="AlphaFoldDB" id="A0A3Q9IC75"/>
<feature type="region of interest" description="Disordered" evidence="1">
    <location>
        <begin position="274"/>
        <end position="303"/>
    </location>
</feature>
<accession>A0A3Q9IC75</accession>
<dbReference type="RefSeq" id="WP_127002954.1">
    <property type="nucleotide sequence ID" value="NZ_CP034346.1"/>
</dbReference>
<evidence type="ECO:0000313" key="3">
    <source>
        <dbReference type="Proteomes" id="UP000270678"/>
    </source>
</evidence>
<organism evidence="2 3">
    <name type="scientific">Paenibacillus lutimineralis</name>
    <dbReference type="NCBI Taxonomy" id="2707005"/>
    <lineage>
        <taxon>Bacteria</taxon>
        <taxon>Bacillati</taxon>
        <taxon>Bacillota</taxon>
        <taxon>Bacilli</taxon>
        <taxon>Bacillales</taxon>
        <taxon>Paenibacillaceae</taxon>
        <taxon>Paenibacillus</taxon>
    </lineage>
</organism>
<feature type="compositionally biased region" description="Basic and acidic residues" evidence="1">
    <location>
        <begin position="288"/>
        <end position="303"/>
    </location>
</feature>
<dbReference type="OrthoDB" id="1821976at2"/>
<name>A0A3Q9IC75_9BACL</name>
<feature type="region of interest" description="Disordered" evidence="1">
    <location>
        <begin position="152"/>
        <end position="181"/>
    </location>
</feature>